<dbReference type="GeneID" id="70686406"/>
<feature type="transmembrane region" description="Helical" evidence="1">
    <location>
        <begin position="101"/>
        <end position="122"/>
    </location>
</feature>
<protein>
    <submittedName>
        <fullName evidence="2">Putative membrane protein</fullName>
    </submittedName>
</protein>
<dbReference type="EMBL" id="CP064786">
    <property type="protein sequence ID" value="QSG04214.1"/>
    <property type="molecule type" value="Genomic_DNA"/>
</dbReference>
<evidence type="ECO:0000256" key="1">
    <source>
        <dbReference type="SAM" id="Phobius"/>
    </source>
</evidence>
<dbReference type="AlphaFoldDB" id="A0A897MUN0"/>
<keyword evidence="3" id="KW-1185">Reference proteome</keyword>
<sequence>MADSTTFAFKSALGIGVALVVLGVGSWTLTDFAHMTALIPAFFGVVAVGLASIGRETNREQLAVYGIAALGAVGVLGSLRAVPDIIALATGEAVDSTVGVASQAIMIALGLALVVIAGRAVLADR</sequence>
<keyword evidence="1" id="KW-0812">Transmembrane</keyword>
<feature type="transmembrane region" description="Helical" evidence="1">
    <location>
        <begin position="62"/>
        <end position="81"/>
    </location>
</feature>
<gene>
    <name evidence="2" type="ORF">AArcS_3027</name>
</gene>
<reference evidence="2" key="1">
    <citation type="submission" date="2020-11" db="EMBL/GenBank/DDBJ databases">
        <title>Carbohydrate-dependent, anaerobic sulfur respiration: A novel catabolism in halophilic archaea.</title>
        <authorList>
            <person name="Sorokin D.Y."/>
            <person name="Messina E."/>
            <person name="Smedile F."/>
            <person name="La Cono V."/>
            <person name="Hallsworth J.E."/>
            <person name="Yakimov M.M."/>
        </authorList>
    </citation>
    <scope>NUCLEOTIDE SEQUENCE</scope>
    <source>
        <strain evidence="2">AArc-S</strain>
    </source>
</reference>
<dbReference type="KEGG" id="hara:AArcS_3027"/>
<proteinExistence type="predicted"/>
<dbReference type="RefSeq" id="WP_238478239.1">
    <property type="nucleotide sequence ID" value="NZ_CP064786.1"/>
</dbReference>
<evidence type="ECO:0000313" key="2">
    <source>
        <dbReference type="EMBL" id="QSG04214.1"/>
    </source>
</evidence>
<organism evidence="2 3">
    <name type="scientific">Natranaeroarchaeum sulfidigenes</name>
    <dbReference type="NCBI Taxonomy" id="2784880"/>
    <lineage>
        <taxon>Archaea</taxon>
        <taxon>Methanobacteriati</taxon>
        <taxon>Methanobacteriota</taxon>
        <taxon>Stenosarchaea group</taxon>
        <taxon>Halobacteria</taxon>
        <taxon>Halobacteriales</taxon>
        <taxon>Natronoarchaeaceae</taxon>
        <taxon>Natranaeroarchaeum</taxon>
    </lineage>
</organism>
<dbReference type="Proteomes" id="UP000663586">
    <property type="component" value="Chromosome"/>
</dbReference>
<keyword evidence="1" id="KW-1133">Transmembrane helix</keyword>
<keyword evidence="1" id="KW-0472">Membrane</keyword>
<accession>A0A897MUN0</accession>
<feature type="transmembrane region" description="Helical" evidence="1">
    <location>
        <begin position="32"/>
        <end position="50"/>
    </location>
</feature>
<evidence type="ECO:0000313" key="3">
    <source>
        <dbReference type="Proteomes" id="UP000663586"/>
    </source>
</evidence>
<name>A0A897MUN0_9EURY</name>
<feature type="transmembrane region" description="Helical" evidence="1">
    <location>
        <begin position="7"/>
        <end position="26"/>
    </location>
</feature>